<keyword evidence="2" id="KW-1185">Reference proteome</keyword>
<proteinExistence type="predicted"/>
<dbReference type="EMBL" id="RQFF01000037">
    <property type="protein sequence ID" value="TGK67070.1"/>
    <property type="molecule type" value="Genomic_DNA"/>
</dbReference>
<evidence type="ECO:0000313" key="2">
    <source>
        <dbReference type="Proteomes" id="UP000297239"/>
    </source>
</evidence>
<name>A0A6N4Q5U2_9LEPT</name>
<dbReference type="AlphaFoldDB" id="A0A6N4Q5U2"/>
<sequence length="138" mass="15780">MKIIESARGPKLPLKLQVLAKPGRRISDLARKFGLNRQHVNSVIVGKYNSARVDSILKNEWGISVEEARSIYKEHKERIALGNPVTAREAFEWKTRVSFRQATQSGKTTKTWEEYLAVMDQVSWPTFQYSFTQRGVAA</sequence>
<accession>A0A6N4Q5U2</accession>
<dbReference type="OrthoDB" id="345040at2"/>
<comment type="caution">
    <text evidence="1">The sequence shown here is derived from an EMBL/GenBank/DDBJ whole genome shotgun (WGS) entry which is preliminary data.</text>
</comment>
<dbReference type="Proteomes" id="UP000297239">
    <property type="component" value="Unassembled WGS sequence"/>
</dbReference>
<reference evidence="1" key="1">
    <citation type="journal article" date="2019" name="PLoS Negl. Trop. Dis.">
        <title>Revisiting the worldwide diversity of Leptospira species in the environment.</title>
        <authorList>
            <person name="Vincent A.T."/>
            <person name="Schiettekatte O."/>
            <person name="Bourhy P."/>
            <person name="Veyrier F.J."/>
            <person name="Picardeau M."/>
        </authorList>
    </citation>
    <scope>NUCLEOTIDE SEQUENCE [LARGE SCALE GENOMIC DNA]</scope>
    <source>
        <strain evidence="1">201800293</strain>
    </source>
</reference>
<organism evidence="1 2">
    <name type="scientific">Leptospira kanakyensis</name>
    <dbReference type="NCBI Taxonomy" id="2484968"/>
    <lineage>
        <taxon>Bacteria</taxon>
        <taxon>Pseudomonadati</taxon>
        <taxon>Spirochaetota</taxon>
        <taxon>Spirochaetia</taxon>
        <taxon>Leptospirales</taxon>
        <taxon>Leptospiraceae</taxon>
        <taxon>Leptospira</taxon>
    </lineage>
</organism>
<evidence type="ECO:0000313" key="1">
    <source>
        <dbReference type="EMBL" id="TGK67070.1"/>
    </source>
</evidence>
<gene>
    <name evidence="1" type="ORF">EHQ18_18400</name>
</gene>
<dbReference type="RefSeq" id="WP_135636425.1">
    <property type="nucleotide sequence ID" value="NZ_RQFE01000031.1"/>
</dbReference>
<protein>
    <submittedName>
        <fullName evidence="1">Uncharacterized protein</fullName>
    </submittedName>
</protein>